<dbReference type="EMBL" id="JWZT01004535">
    <property type="protein sequence ID" value="KII63896.1"/>
    <property type="molecule type" value="Genomic_DNA"/>
</dbReference>
<dbReference type="EC" id="5.5.1.4" evidence="6"/>
<keyword evidence="14" id="KW-1208">Phospholipid metabolism</keyword>
<keyword evidence="18" id="KW-1185">Reference proteome</keyword>
<dbReference type="GO" id="GO:0008654">
    <property type="term" value="P:phospholipid biosynthetic process"/>
    <property type="evidence" value="ECO:0007669"/>
    <property type="project" value="UniProtKB-KW"/>
</dbReference>
<evidence type="ECO:0000256" key="6">
    <source>
        <dbReference type="ARBA" id="ARBA00012125"/>
    </source>
</evidence>
<name>A0A0C2MQG4_THEKT</name>
<evidence type="ECO:0000256" key="12">
    <source>
        <dbReference type="ARBA" id="ARBA00023209"/>
    </source>
</evidence>
<dbReference type="AlphaFoldDB" id="A0A0C2MQG4"/>
<protein>
    <recommendedName>
        <fullName evidence="6">inositol-3-phosphate synthase</fullName>
        <ecNumber evidence="6">5.5.1.4</ecNumber>
    </recommendedName>
</protein>
<dbReference type="InterPro" id="IPR013021">
    <property type="entry name" value="Myo-inos-1-P_Synthase_GAPDH"/>
</dbReference>
<evidence type="ECO:0000313" key="18">
    <source>
        <dbReference type="Proteomes" id="UP000031668"/>
    </source>
</evidence>
<dbReference type="Pfam" id="PF07994">
    <property type="entry name" value="NAD_binding_5"/>
    <property type="match status" value="1"/>
</dbReference>
<dbReference type="OrthoDB" id="2887at2759"/>
<feature type="domain" description="Myo-inositol-1-phosphate synthase GAPDH-like" evidence="16">
    <location>
        <begin position="317"/>
        <end position="430"/>
    </location>
</feature>
<comment type="cofactor">
    <cofactor evidence="2">
        <name>NAD(+)</name>
        <dbReference type="ChEBI" id="CHEBI:57540"/>
    </cofactor>
</comment>
<dbReference type="UniPathway" id="UPA00823">
    <property type="reaction ID" value="UER00787"/>
</dbReference>
<evidence type="ECO:0000256" key="2">
    <source>
        <dbReference type="ARBA" id="ARBA00001911"/>
    </source>
</evidence>
<evidence type="ECO:0000256" key="4">
    <source>
        <dbReference type="ARBA" id="ARBA00005117"/>
    </source>
</evidence>
<comment type="function">
    <text evidence="15">Key enzyme in myo-inositol biosynthesis pathway that catalyzes the conversion of glucose 6-phosphate to 1-myo-inositol 1-phosphate in a NAD-dependent manner. Rate-limiting enzyme in the synthesis of all inositol-containing compounds.</text>
</comment>
<evidence type="ECO:0000256" key="14">
    <source>
        <dbReference type="ARBA" id="ARBA00023264"/>
    </source>
</evidence>
<keyword evidence="9" id="KW-0398">Inositol biosynthesis</keyword>
<comment type="pathway">
    <text evidence="4">Polyol metabolism; myo-inositol biosynthesis; myo-inositol from D-glucose 6-phosphate: step 1/2.</text>
</comment>
<evidence type="ECO:0000256" key="3">
    <source>
        <dbReference type="ARBA" id="ARBA00004496"/>
    </source>
</evidence>
<keyword evidence="7" id="KW-0963">Cytoplasm</keyword>
<evidence type="ECO:0000256" key="13">
    <source>
        <dbReference type="ARBA" id="ARBA00023235"/>
    </source>
</evidence>
<comment type="subcellular location">
    <subcellularLocation>
        <location evidence="3">Cytoplasm</location>
    </subcellularLocation>
</comment>
<keyword evidence="12" id="KW-0594">Phospholipid biosynthesis</keyword>
<comment type="similarity">
    <text evidence="5">Belongs to the myo-inositol 1-phosphate synthase family.</text>
</comment>
<gene>
    <name evidence="17" type="ORF">RF11_15405</name>
</gene>
<dbReference type="InterPro" id="IPR002587">
    <property type="entry name" value="Myo-inos-1-P_Synthase"/>
</dbReference>
<reference evidence="17 18" key="1">
    <citation type="journal article" date="2014" name="Genome Biol. Evol.">
        <title>The genome of the myxosporean Thelohanellus kitauei shows adaptations to nutrient acquisition within its fish host.</title>
        <authorList>
            <person name="Yang Y."/>
            <person name="Xiong J."/>
            <person name="Zhou Z."/>
            <person name="Huo F."/>
            <person name="Miao W."/>
            <person name="Ran C."/>
            <person name="Liu Y."/>
            <person name="Zhang J."/>
            <person name="Feng J."/>
            <person name="Wang M."/>
            <person name="Wang M."/>
            <person name="Wang L."/>
            <person name="Yao B."/>
        </authorList>
    </citation>
    <scope>NUCLEOTIDE SEQUENCE [LARGE SCALE GENOMIC DNA]</scope>
    <source>
        <strain evidence="17">Wuqing</strain>
    </source>
</reference>
<keyword evidence="13" id="KW-0413">Isomerase</keyword>
<evidence type="ECO:0000256" key="5">
    <source>
        <dbReference type="ARBA" id="ARBA00010813"/>
    </source>
</evidence>
<dbReference type="PANTHER" id="PTHR11510">
    <property type="entry name" value="MYO-INOSITOL-1 PHOSPHATE SYNTHASE"/>
    <property type="match status" value="1"/>
</dbReference>
<dbReference type="InterPro" id="IPR036291">
    <property type="entry name" value="NAD(P)-bd_dom_sf"/>
</dbReference>
<accession>A0A0C2MQG4</accession>
<dbReference type="SUPFAM" id="SSF55347">
    <property type="entry name" value="Glyceraldehyde-3-phosphate dehydrogenase-like, C-terminal domain"/>
    <property type="match status" value="1"/>
</dbReference>
<dbReference type="SUPFAM" id="SSF51735">
    <property type="entry name" value="NAD(P)-binding Rossmann-fold domains"/>
    <property type="match status" value="1"/>
</dbReference>
<dbReference type="Pfam" id="PF01658">
    <property type="entry name" value="Inos-1-P_synth"/>
    <property type="match status" value="1"/>
</dbReference>
<evidence type="ECO:0000256" key="1">
    <source>
        <dbReference type="ARBA" id="ARBA00000113"/>
    </source>
</evidence>
<evidence type="ECO:0000259" key="16">
    <source>
        <dbReference type="Pfam" id="PF01658"/>
    </source>
</evidence>
<comment type="caution">
    <text evidence="17">The sequence shown here is derived from an EMBL/GenBank/DDBJ whole genome shotgun (WGS) entry which is preliminary data.</text>
</comment>
<evidence type="ECO:0000256" key="11">
    <source>
        <dbReference type="ARBA" id="ARBA00023098"/>
    </source>
</evidence>
<dbReference type="Proteomes" id="UP000031668">
    <property type="component" value="Unassembled WGS sequence"/>
</dbReference>
<proteinExistence type="inferred from homology"/>
<dbReference type="OMA" id="VYVPMKE"/>
<keyword evidence="11" id="KW-0443">Lipid metabolism</keyword>
<dbReference type="GO" id="GO:0006021">
    <property type="term" value="P:inositol biosynthetic process"/>
    <property type="evidence" value="ECO:0007669"/>
    <property type="project" value="UniProtKB-UniPathway"/>
</dbReference>
<dbReference type="Gene3D" id="3.40.50.720">
    <property type="entry name" value="NAD(P)-binding Rossmann-like Domain"/>
    <property type="match status" value="1"/>
</dbReference>
<comment type="catalytic activity">
    <reaction evidence="1">
        <text>D-glucose 6-phosphate = 1D-myo-inositol 3-phosphate</text>
        <dbReference type="Rhea" id="RHEA:10716"/>
        <dbReference type="ChEBI" id="CHEBI:58401"/>
        <dbReference type="ChEBI" id="CHEBI:61548"/>
        <dbReference type="EC" id="5.5.1.4"/>
    </reaction>
</comment>
<organism evidence="17 18">
    <name type="scientific">Thelohanellus kitauei</name>
    <name type="common">Myxosporean</name>
    <dbReference type="NCBI Taxonomy" id="669202"/>
    <lineage>
        <taxon>Eukaryota</taxon>
        <taxon>Metazoa</taxon>
        <taxon>Cnidaria</taxon>
        <taxon>Myxozoa</taxon>
        <taxon>Myxosporea</taxon>
        <taxon>Bivalvulida</taxon>
        <taxon>Platysporina</taxon>
        <taxon>Myxobolidae</taxon>
        <taxon>Thelohanellus</taxon>
    </lineage>
</organism>
<sequence>MTSTTYKFTGPNVKYSSETIEADYLYTTTRVRQETGSDGSTEYVVEPVEHRLAISTSRHVPRLGLMLIGWGGNNGSTYTAITLANKHKLSWETKDGTFEPNYYGSIVKSSTMCLGLMAGSDGNDVKVCAPLGDVLPFVDPNDIEIGGWDISKASMVESMKRAKVIDLDLQRKLAPYMKDMHPKPSVFDPDYVSPSQIQRADNIIPGTLKQQVEQIRKDIRDFKSSKKVDKVIVMWMASTERYMDINLPTAKDSKELLKAIDKNDRSNVPPSVVFALASIEEGCTFINGSPQLTLVDSVIQLAEQKGVFVAGDDLKTGQTKVKSALVEFLIGSGIKPVAIVSYNHLGNNDGLNLDSQAQFRSKEISKSQAVDELINSNQALYKPGEKIDHCIVIKYIPFVEDSKRALDEYTSRICMNGLNTLMIYNTCEDSLLAVPVMFDLVLLSELFSRIKVKCCSHGDDSYHTFQTILSALGFLLKAPLTQKKEPLINGLAAQKRCIENLIRACLGIPPENNMYLEHKFNLACHFKNK</sequence>
<dbReference type="GO" id="GO:0005737">
    <property type="term" value="C:cytoplasm"/>
    <property type="evidence" value="ECO:0007669"/>
    <property type="project" value="UniProtKB-SubCell"/>
</dbReference>
<dbReference type="GO" id="GO:0004512">
    <property type="term" value="F:inositol-3-phosphate synthase activity"/>
    <property type="evidence" value="ECO:0007669"/>
    <property type="project" value="UniProtKB-EC"/>
</dbReference>
<evidence type="ECO:0000256" key="7">
    <source>
        <dbReference type="ARBA" id="ARBA00022490"/>
    </source>
</evidence>
<dbReference type="PIRSF" id="PIRSF015578">
    <property type="entry name" value="Myoinos-ppht_syn"/>
    <property type="match status" value="1"/>
</dbReference>
<evidence type="ECO:0000256" key="8">
    <source>
        <dbReference type="ARBA" id="ARBA00022516"/>
    </source>
</evidence>
<keyword evidence="8" id="KW-0444">Lipid biosynthesis</keyword>
<dbReference type="Gene3D" id="3.30.360.10">
    <property type="entry name" value="Dihydrodipicolinate Reductase, domain 2"/>
    <property type="match status" value="1"/>
</dbReference>
<evidence type="ECO:0000313" key="17">
    <source>
        <dbReference type="EMBL" id="KII63896.1"/>
    </source>
</evidence>
<dbReference type="FunFam" id="3.40.50.720:FF:000069">
    <property type="entry name" value="Inositol-3-phosphate synthase 1"/>
    <property type="match status" value="1"/>
</dbReference>
<keyword evidence="10" id="KW-0520">NAD</keyword>
<evidence type="ECO:0000256" key="10">
    <source>
        <dbReference type="ARBA" id="ARBA00023027"/>
    </source>
</evidence>
<evidence type="ECO:0000256" key="9">
    <source>
        <dbReference type="ARBA" id="ARBA00022550"/>
    </source>
</evidence>
<evidence type="ECO:0000256" key="15">
    <source>
        <dbReference type="ARBA" id="ARBA00025559"/>
    </source>
</evidence>